<evidence type="ECO:0000313" key="6">
    <source>
        <dbReference type="Proteomes" id="UP000276864"/>
    </source>
</evidence>
<feature type="domain" description="DUF8035" evidence="4">
    <location>
        <begin position="683"/>
        <end position="735"/>
    </location>
</feature>
<evidence type="ECO:0000313" key="5">
    <source>
        <dbReference type="EMBL" id="RMY30697.1"/>
    </source>
</evidence>
<sequence>MDVSFAARSQACQRLFEKLSKTLAKSQGADQGSLPTKLVALEDCASRFGIWFTNLGAHHAPRNSKSIDNRLRNTLAISRHLSEVLADLQDSLSDAIEIADEQRPDQSVLSSDAPSGQHSTELVRMLQEDDDEVTELSELLSALPNLISSLFKMSILIRQNTTTDPYTKSIASNPQTSIIPDFDIRHVGDKYPKTLQEPWLQERLGNAIGQRRQYLRYRRDHRNRIGHVEIPRRVLQQDEIFQLAQSASASSRPSLRPPPTEFSRPTLASTSASSVAASASIQPISTHDLDEEYAETESRASSFVSSKVSVAGSDMLSVIELQEVCNGATEFECPYCWGIVQARKQRSWRKHVLRDLRAYVCTFKDCNAGLFEDREAWFTHEMDAHRRQWICVACSKRGFSSPGQLRKHAVLEHGHDEDGTEDLTKLIASSFPVEEINASSCPLCNSWNQQLREESHRKGMLVPAENEIRVPIALFKRHLAEHQEQLALFAIPPLFKAPERSGSALSNVSQSRSADEIVKRWKKEASMHSLSTTWRGKGFESVGSFLLDAASRMKRQQHTEMRRKFFNSYEGGSGSSHPPTNERLRLTTLDERLDGVWKPTGSFERTGQALPANDPGPYILCSNCQTKFFARVLPADCPDCKQTSSNLAIVTYLTWVDRVLRLRPLVRRLAVRKHPGLVVPLEARWTKLSRDLVSAAALQKKGERFEEREDHFIVFRILRRHEIDLLIRVTQKIDRNRKDTFEMEHTTPDSAHGGIDPSPSGVTKATTMYHNQIYLLHLDRGAPKQTLKGRLELASLDDPDLQFEFLAHNCQHSTRTDKIVVNDVEMNIPGSLGDALRRFRRTDSPRSLWLDAICIDGSSHPQSPEIESWSLVIRYRANALLVWLGEHHDFGAAAFRRFVNTILSIGKMIHPSSALAASSRLASAFSILGGIKGDEMTFPALEAPMPTDIEDGSLQSVVAAKQSGSRVVVGETEADYETTIKALRWMKSFGHEVPSVLADWKI</sequence>
<feature type="domain" description="Oxidoreductase acuF-like C2H2 type zinc-finger" evidence="3">
    <location>
        <begin position="329"/>
        <end position="356"/>
    </location>
</feature>
<dbReference type="InterPro" id="IPR010730">
    <property type="entry name" value="HET"/>
</dbReference>
<evidence type="ECO:0000259" key="2">
    <source>
        <dbReference type="Pfam" id="PF06985"/>
    </source>
</evidence>
<dbReference type="AlphaFoldDB" id="A0A3M7ATI0"/>
<evidence type="ECO:0000259" key="3">
    <source>
        <dbReference type="Pfam" id="PF26082"/>
    </source>
</evidence>
<organism evidence="5 6">
    <name type="scientific">Hortaea werneckii</name>
    <name type="common">Black yeast</name>
    <name type="synonym">Cladosporium werneckii</name>
    <dbReference type="NCBI Taxonomy" id="91943"/>
    <lineage>
        <taxon>Eukaryota</taxon>
        <taxon>Fungi</taxon>
        <taxon>Dikarya</taxon>
        <taxon>Ascomycota</taxon>
        <taxon>Pezizomycotina</taxon>
        <taxon>Dothideomycetes</taxon>
        <taxon>Dothideomycetidae</taxon>
        <taxon>Mycosphaerellales</taxon>
        <taxon>Teratosphaeriaceae</taxon>
        <taxon>Hortaea</taxon>
    </lineage>
</organism>
<dbReference type="Proteomes" id="UP000276864">
    <property type="component" value="Unassembled WGS sequence"/>
</dbReference>
<feature type="domain" description="Heterokaryon incompatibility" evidence="2">
    <location>
        <begin position="812"/>
        <end position="891"/>
    </location>
</feature>
<evidence type="ECO:0000259" key="4">
    <source>
        <dbReference type="Pfam" id="PF26118"/>
    </source>
</evidence>
<dbReference type="VEuPathDB" id="FungiDB:BTJ68_03183"/>
<dbReference type="InterPro" id="IPR058925">
    <property type="entry name" value="zf-C2H2_AcuF"/>
</dbReference>
<dbReference type="VEuPathDB" id="FungiDB:BTJ68_03184"/>
<feature type="region of interest" description="Disordered" evidence="1">
    <location>
        <begin position="246"/>
        <end position="269"/>
    </location>
</feature>
<dbReference type="Pfam" id="PF26118">
    <property type="entry name" value="DUF8035"/>
    <property type="match status" value="1"/>
</dbReference>
<dbReference type="PANTHER" id="PTHR35391">
    <property type="entry name" value="C2H2-TYPE DOMAIN-CONTAINING PROTEIN-RELATED"/>
    <property type="match status" value="1"/>
</dbReference>
<dbReference type="Pfam" id="PF06985">
    <property type="entry name" value="HET"/>
    <property type="match status" value="1"/>
</dbReference>
<name>A0A3M7ATI0_HORWE</name>
<proteinExistence type="predicted"/>
<accession>A0A3M7ATI0</accession>
<comment type="caution">
    <text evidence="5">The sequence shown here is derived from an EMBL/GenBank/DDBJ whole genome shotgun (WGS) entry which is preliminary data.</text>
</comment>
<reference evidence="5 6" key="1">
    <citation type="journal article" date="2018" name="BMC Genomics">
        <title>Genomic evidence for intraspecific hybridization in a clonal and extremely halotolerant yeast.</title>
        <authorList>
            <person name="Gostincar C."/>
            <person name="Stajich J.E."/>
            <person name="Zupancic J."/>
            <person name="Zalar P."/>
            <person name="Gunde-Cimerman N."/>
        </authorList>
    </citation>
    <scope>NUCLEOTIDE SEQUENCE [LARGE SCALE GENOMIC DNA]</scope>
    <source>
        <strain evidence="5 6">EXF-6651</strain>
    </source>
</reference>
<protein>
    <submittedName>
        <fullName evidence="5">Uncharacterized protein</fullName>
    </submittedName>
</protein>
<dbReference type="PANTHER" id="PTHR35391:SF7">
    <property type="entry name" value="C2H2-TYPE DOMAIN-CONTAINING PROTEIN"/>
    <property type="match status" value="1"/>
</dbReference>
<evidence type="ECO:0000256" key="1">
    <source>
        <dbReference type="SAM" id="MobiDB-lite"/>
    </source>
</evidence>
<dbReference type="EMBL" id="QWIM01000818">
    <property type="protein sequence ID" value="RMY30697.1"/>
    <property type="molecule type" value="Genomic_DNA"/>
</dbReference>
<dbReference type="InterPro" id="IPR058348">
    <property type="entry name" value="DUF8035"/>
</dbReference>
<gene>
    <name evidence="5" type="ORF">D0866_07823</name>
</gene>
<dbReference type="Pfam" id="PF26082">
    <property type="entry name" value="zf-C2H2_AcuF"/>
    <property type="match status" value="1"/>
</dbReference>